<gene>
    <name evidence="2" type="ORF">GCM10012286_52280</name>
</gene>
<dbReference type="RefSeq" id="WP_189176031.1">
    <property type="nucleotide sequence ID" value="NZ_BMNG01000012.1"/>
</dbReference>
<proteinExistence type="predicted"/>
<evidence type="ECO:0000313" key="3">
    <source>
        <dbReference type="Proteomes" id="UP000656881"/>
    </source>
</evidence>
<feature type="region of interest" description="Disordered" evidence="1">
    <location>
        <begin position="1"/>
        <end position="71"/>
    </location>
</feature>
<feature type="compositionally biased region" description="Gly residues" evidence="1">
    <location>
        <begin position="103"/>
        <end position="120"/>
    </location>
</feature>
<comment type="caution">
    <text evidence="2">The sequence shown here is derived from an EMBL/GenBank/DDBJ whole genome shotgun (WGS) entry which is preliminary data.</text>
</comment>
<name>A0ABQ2MEZ7_9ACTN</name>
<dbReference type="EMBL" id="BMNG01000012">
    <property type="protein sequence ID" value="GGO50885.1"/>
    <property type="molecule type" value="Genomic_DNA"/>
</dbReference>
<reference evidence="3" key="1">
    <citation type="journal article" date="2019" name="Int. J. Syst. Evol. Microbiol.">
        <title>The Global Catalogue of Microorganisms (GCM) 10K type strain sequencing project: providing services to taxonomists for standard genome sequencing and annotation.</title>
        <authorList>
            <consortium name="The Broad Institute Genomics Platform"/>
            <consortium name="The Broad Institute Genome Sequencing Center for Infectious Disease"/>
            <person name="Wu L."/>
            <person name="Ma J."/>
        </authorList>
    </citation>
    <scope>NUCLEOTIDE SEQUENCE [LARGE SCALE GENOMIC DNA]</scope>
    <source>
        <strain evidence="3">CGMCC 4.7349</strain>
    </source>
</reference>
<dbReference type="Proteomes" id="UP000656881">
    <property type="component" value="Unassembled WGS sequence"/>
</dbReference>
<keyword evidence="3" id="KW-1185">Reference proteome</keyword>
<evidence type="ECO:0000256" key="1">
    <source>
        <dbReference type="SAM" id="MobiDB-lite"/>
    </source>
</evidence>
<feature type="compositionally biased region" description="Low complexity" evidence="1">
    <location>
        <begin position="30"/>
        <end position="39"/>
    </location>
</feature>
<feature type="compositionally biased region" description="Basic and acidic residues" evidence="1">
    <location>
        <begin position="132"/>
        <end position="154"/>
    </location>
</feature>
<evidence type="ECO:0000313" key="2">
    <source>
        <dbReference type="EMBL" id="GGO50885.1"/>
    </source>
</evidence>
<feature type="region of interest" description="Disordered" evidence="1">
    <location>
        <begin position="97"/>
        <end position="189"/>
    </location>
</feature>
<protein>
    <submittedName>
        <fullName evidence="2">Uncharacterized protein</fullName>
    </submittedName>
</protein>
<accession>A0ABQ2MEZ7</accession>
<organism evidence="2 3">
    <name type="scientific">Streptomyces lasiicapitis</name>
    <dbReference type="NCBI Taxonomy" id="1923961"/>
    <lineage>
        <taxon>Bacteria</taxon>
        <taxon>Bacillati</taxon>
        <taxon>Actinomycetota</taxon>
        <taxon>Actinomycetes</taxon>
        <taxon>Kitasatosporales</taxon>
        <taxon>Streptomycetaceae</taxon>
        <taxon>Streptomyces</taxon>
    </lineage>
</organism>
<sequence length="189" mass="20547">MTTPTHAPAGHRRRPLAPAPATAESVPHRPQYTHYTQPPQYSPQPPYPQQTQSVPPPPQPVPQQDPPIYRALLRHWAERGRTLPGRHDPEWVRLAAPPVRSGQFGGHYGTGGDGTFGTGGDNSFSTGTDPRFGADRDRQFGTDRDRQFGTDRSHSFSTSPGLPTDFGTAPGLSADQRLSASRAPRDGGR</sequence>
<feature type="compositionally biased region" description="Pro residues" evidence="1">
    <location>
        <begin position="40"/>
        <end position="65"/>
    </location>
</feature>